<sequence>GPPLCGRHADLQQVPRNDLPHPVDARRAAGQLRGASERRARLPPAVQPGQSLQWWRSTPAGDGQPARLHDGPARPL</sequence>
<feature type="compositionally biased region" description="Basic and acidic residues" evidence="1">
    <location>
        <begin position="67"/>
        <end position="76"/>
    </location>
</feature>
<gene>
    <name evidence="2" type="ORF">AVDCRST_MAG10-849</name>
</gene>
<evidence type="ECO:0000256" key="1">
    <source>
        <dbReference type="SAM" id="MobiDB-lite"/>
    </source>
</evidence>
<feature type="non-terminal residue" evidence="2">
    <location>
        <position position="76"/>
    </location>
</feature>
<dbReference type="AlphaFoldDB" id="A0A6J4HKD3"/>
<name>A0A6J4HKD3_9ACTN</name>
<proteinExistence type="predicted"/>
<feature type="non-terminal residue" evidence="2">
    <location>
        <position position="1"/>
    </location>
</feature>
<protein>
    <submittedName>
        <fullName evidence="2">Uncharacterized protein</fullName>
    </submittedName>
</protein>
<evidence type="ECO:0000313" key="2">
    <source>
        <dbReference type="EMBL" id="CAA9224639.1"/>
    </source>
</evidence>
<reference evidence="2" key="1">
    <citation type="submission" date="2020-02" db="EMBL/GenBank/DDBJ databases">
        <authorList>
            <person name="Meier V. D."/>
        </authorList>
    </citation>
    <scope>NUCLEOTIDE SEQUENCE</scope>
    <source>
        <strain evidence="2">AVDCRST_MAG10</strain>
    </source>
</reference>
<organism evidence="2">
    <name type="scientific">uncultured Acidimicrobiales bacterium</name>
    <dbReference type="NCBI Taxonomy" id="310071"/>
    <lineage>
        <taxon>Bacteria</taxon>
        <taxon>Bacillati</taxon>
        <taxon>Actinomycetota</taxon>
        <taxon>Acidimicrobiia</taxon>
        <taxon>Acidimicrobiales</taxon>
        <taxon>environmental samples</taxon>
    </lineage>
</organism>
<feature type="compositionally biased region" description="Basic and acidic residues" evidence="1">
    <location>
        <begin position="18"/>
        <end position="27"/>
    </location>
</feature>
<feature type="region of interest" description="Disordered" evidence="1">
    <location>
        <begin position="1"/>
        <end position="76"/>
    </location>
</feature>
<accession>A0A6J4HKD3</accession>
<dbReference type="EMBL" id="CADCTB010000055">
    <property type="protein sequence ID" value="CAA9224639.1"/>
    <property type="molecule type" value="Genomic_DNA"/>
</dbReference>